<dbReference type="RefSeq" id="WP_344805842.1">
    <property type="nucleotide sequence ID" value="NZ_BAABAB010000021.1"/>
</dbReference>
<name>A0ABP7A5V8_9ACTN</name>
<organism evidence="2 3">
    <name type="scientific">Microlunatus ginsengisoli</name>
    <dbReference type="NCBI Taxonomy" id="363863"/>
    <lineage>
        <taxon>Bacteria</taxon>
        <taxon>Bacillati</taxon>
        <taxon>Actinomycetota</taxon>
        <taxon>Actinomycetes</taxon>
        <taxon>Propionibacteriales</taxon>
        <taxon>Propionibacteriaceae</taxon>
        <taxon>Microlunatus</taxon>
    </lineage>
</organism>
<accession>A0ABP7A5V8</accession>
<dbReference type="PANTHER" id="PTHR12110">
    <property type="entry name" value="HYDROXYPYRUVATE ISOMERASE"/>
    <property type="match status" value="1"/>
</dbReference>
<comment type="caution">
    <text evidence="2">The sequence shown here is derived from an EMBL/GenBank/DDBJ whole genome shotgun (WGS) entry which is preliminary data.</text>
</comment>
<feature type="domain" description="Xylose isomerase-like TIM barrel" evidence="1">
    <location>
        <begin position="26"/>
        <end position="238"/>
    </location>
</feature>
<dbReference type="PANTHER" id="PTHR12110:SF41">
    <property type="entry name" value="INOSOSE DEHYDRATASE"/>
    <property type="match status" value="1"/>
</dbReference>
<evidence type="ECO:0000259" key="1">
    <source>
        <dbReference type="Pfam" id="PF01261"/>
    </source>
</evidence>
<dbReference type="InterPro" id="IPR036237">
    <property type="entry name" value="Xyl_isomerase-like_sf"/>
</dbReference>
<dbReference type="Proteomes" id="UP001501490">
    <property type="component" value="Unassembled WGS sequence"/>
</dbReference>
<sequence length="265" mass="28194">MPKPEISVQLYSIHTALGEDLDGSLAKLAGIGLKTVEAFDFVRRADELKESFDRHGLTSPTAHAILIEDEGVTTPDGLLSVPPAEETFAAAATLGVEVVIDPFVAPDRWTTLADVQRSADRLNARAEQAARAGLKVGYHNHDHELSSMIDGRPALEVFADLLDPSVLLEVDLYWATAGGADPVELVQRLGDRVVAVHAKDGPIRPGITAADLPTDQQPAGQGDVPLAAVLAAAPSLPYAVIEFDHYAGDVFDGIAQSYRFLSSTL</sequence>
<dbReference type="SUPFAM" id="SSF51658">
    <property type="entry name" value="Xylose isomerase-like"/>
    <property type="match status" value="1"/>
</dbReference>
<gene>
    <name evidence="2" type="ORF">GCM10022236_29620</name>
</gene>
<dbReference type="EMBL" id="BAABAB010000021">
    <property type="protein sequence ID" value="GAA3625350.1"/>
    <property type="molecule type" value="Genomic_DNA"/>
</dbReference>
<dbReference type="Gene3D" id="3.20.20.150">
    <property type="entry name" value="Divalent-metal-dependent TIM barrel enzymes"/>
    <property type="match status" value="1"/>
</dbReference>
<evidence type="ECO:0000313" key="2">
    <source>
        <dbReference type="EMBL" id="GAA3625350.1"/>
    </source>
</evidence>
<keyword evidence="3" id="KW-1185">Reference proteome</keyword>
<evidence type="ECO:0000313" key="3">
    <source>
        <dbReference type="Proteomes" id="UP001501490"/>
    </source>
</evidence>
<dbReference type="Pfam" id="PF01261">
    <property type="entry name" value="AP_endonuc_2"/>
    <property type="match status" value="1"/>
</dbReference>
<dbReference type="GO" id="GO:0016853">
    <property type="term" value="F:isomerase activity"/>
    <property type="evidence" value="ECO:0007669"/>
    <property type="project" value="UniProtKB-KW"/>
</dbReference>
<keyword evidence="2" id="KW-0413">Isomerase</keyword>
<reference evidence="3" key="1">
    <citation type="journal article" date="2019" name="Int. J. Syst. Evol. Microbiol.">
        <title>The Global Catalogue of Microorganisms (GCM) 10K type strain sequencing project: providing services to taxonomists for standard genome sequencing and annotation.</title>
        <authorList>
            <consortium name="The Broad Institute Genomics Platform"/>
            <consortium name="The Broad Institute Genome Sequencing Center for Infectious Disease"/>
            <person name="Wu L."/>
            <person name="Ma J."/>
        </authorList>
    </citation>
    <scope>NUCLEOTIDE SEQUENCE [LARGE SCALE GENOMIC DNA]</scope>
    <source>
        <strain evidence="3">JCM 16929</strain>
    </source>
</reference>
<protein>
    <submittedName>
        <fullName evidence="2">Sugar phosphate isomerase/epimerase</fullName>
    </submittedName>
</protein>
<dbReference type="InterPro" id="IPR050312">
    <property type="entry name" value="IolE/XylAMocC-like"/>
</dbReference>
<proteinExistence type="predicted"/>
<dbReference type="InterPro" id="IPR013022">
    <property type="entry name" value="Xyl_isomerase-like_TIM-brl"/>
</dbReference>